<evidence type="ECO:0000256" key="10">
    <source>
        <dbReference type="ARBA" id="ARBA00023242"/>
    </source>
</evidence>
<dbReference type="FunFam" id="3.30.160.60:FF:000100">
    <property type="entry name" value="Zinc finger 45-like"/>
    <property type="match status" value="1"/>
</dbReference>
<feature type="domain" description="C2H2-type" evidence="12">
    <location>
        <begin position="137"/>
        <end position="164"/>
    </location>
</feature>
<keyword evidence="14" id="KW-1185">Reference proteome</keyword>
<dbReference type="Ensembl" id="ENSCCRT00000199150.1">
    <property type="protein sequence ID" value="ENSCCRP00000141681.1"/>
    <property type="gene ID" value="ENSCCRG00000071759.1"/>
</dbReference>
<accession>A0A9J8AGG8</accession>
<dbReference type="PROSITE" id="PS50157">
    <property type="entry name" value="ZINC_FINGER_C2H2_2"/>
    <property type="match status" value="3"/>
</dbReference>
<evidence type="ECO:0000256" key="5">
    <source>
        <dbReference type="ARBA" id="ARBA00022771"/>
    </source>
</evidence>
<sequence>FDAFVFKYLTKHANKRPLLSCSFLCSRLPNYLKTTSRLDLNSKLKMAGSSSGFNLYLSLFILEPMVLIEESKDRYKNHEFSTEEKSFSCSQTETSSQKKPKRTRIRKRVICSECGKWISNQRNLTVHMRTHTGEKPFTCPQCGNRFSQQGSFDRHMRVHSGEKPYSCELCGKSFTSFTQSGNLRDHMRIHTGEKPYACQQCGRTPPSQFKIPEQRIWTSFAPGFKMCFG</sequence>
<evidence type="ECO:0000256" key="7">
    <source>
        <dbReference type="ARBA" id="ARBA00023015"/>
    </source>
</evidence>
<dbReference type="GO" id="GO:0000981">
    <property type="term" value="F:DNA-binding transcription factor activity, RNA polymerase II-specific"/>
    <property type="evidence" value="ECO:0007669"/>
    <property type="project" value="TreeGrafter"/>
</dbReference>
<evidence type="ECO:0000256" key="1">
    <source>
        <dbReference type="ARBA" id="ARBA00004123"/>
    </source>
</evidence>
<keyword evidence="6" id="KW-0862">Zinc</keyword>
<reference evidence="13" key="1">
    <citation type="submission" date="2025-08" db="UniProtKB">
        <authorList>
            <consortium name="Ensembl"/>
        </authorList>
    </citation>
    <scope>IDENTIFICATION</scope>
</reference>
<keyword evidence="7" id="KW-0805">Transcription regulation</keyword>
<dbReference type="AlphaFoldDB" id="A0A9J8AGG8"/>
<evidence type="ECO:0000313" key="14">
    <source>
        <dbReference type="Proteomes" id="UP001108240"/>
    </source>
</evidence>
<dbReference type="FunFam" id="3.30.160.60:FF:000478">
    <property type="entry name" value="Zinc finger protein 133"/>
    <property type="match status" value="1"/>
</dbReference>
<evidence type="ECO:0000256" key="2">
    <source>
        <dbReference type="ARBA" id="ARBA00006991"/>
    </source>
</evidence>
<dbReference type="SMART" id="SM00355">
    <property type="entry name" value="ZnF_C2H2"/>
    <property type="match status" value="3"/>
</dbReference>
<protein>
    <recommendedName>
        <fullName evidence="12">C2H2-type domain-containing protein</fullName>
    </recommendedName>
</protein>
<evidence type="ECO:0000256" key="4">
    <source>
        <dbReference type="ARBA" id="ARBA00022737"/>
    </source>
</evidence>
<dbReference type="Gene3D" id="3.30.160.60">
    <property type="entry name" value="Classic Zinc Finger"/>
    <property type="match status" value="4"/>
</dbReference>
<dbReference type="FunFam" id="3.30.160.60:FF:001480">
    <property type="entry name" value="Si:cabz01071911.3"/>
    <property type="match status" value="1"/>
</dbReference>
<evidence type="ECO:0000259" key="12">
    <source>
        <dbReference type="PROSITE" id="PS50157"/>
    </source>
</evidence>
<dbReference type="PANTHER" id="PTHR24394:SF44">
    <property type="entry name" value="ZINC FINGER PROTEIN 271-LIKE"/>
    <property type="match status" value="1"/>
</dbReference>
<reference evidence="13" key="2">
    <citation type="submission" date="2025-09" db="UniProtKB">
        <authorList>
            <consortium name="Ensembl"/>
        </authorList>
    </citation>
    <scope>IDENTIFICATION</scope>
</reference>
<organism evidence="13 14">
    <name type="scientific">Cyprinus carpio carpio</name>
    <dbReference type="NCBI Taxonomy" id="630221"/>
    <lineage>
        <taxon>Eukaryota</taxon>
        <taxon>Metazoa</taxon>
        <taxon>Chordata</taxon>
        <taxon>Craniata</taxon>
        <taxon>Vertebrata</taxon>
        <taxon>Euteleostomi</taxon>
        <taxon>Actinopterygii</taxon>
        <taxon>Neopterygii</taxon>
        <taxon>Teleostei</taxon>
        <taxon>Ostariophysi</taxon>
        <taxon>Cypriniformes</taxon>
        <taxon>Cyprinidae</taxon>
        <taxon>Cyprininae</taxon>
        <taxon>Cyprinus</taxon>
    </lineage>
</organism>
<dbReference type="Pfam" id="PF00096">
    <property type="entry name" value="zf-C2H2"/>
    <property type="match status" value="2"/>
</dbReference>
<dbReference type="GO" id="GO:0003677">
    <property type="term" value="F:DNA binding"/>
    <property type="evidence" value="ECO:0007669"/>
    <property type="project" value="UniProtKB-KW"/>
</dbReference>
<evidence type="ECO:0000256" key="3">
    <source>
        <dbReference type="ARBA" id="ARBA00022723"/>
    </source>
</evidence>
<dbReference type="SUPFAM" id="SSF57667">
    <property type="entry name" value="beta-beta-alpha zinc fingers"/>
    <property type="match status" value="3"/>
</dbReference>
<name>A0A9J8AGG8_CYPCA</name>
<keyword evidence="4" id="KW-0677">Repeat</keyword>
<dbReference type="Proteomes" id="UP001108240">
    <property type="component" value="Unplaced"/>
</dbReference>
<dbReference type="PANTHER" id="PTHR24394">
    <property type="entry name" value="ZINC FINGER PROTEIN"/>
    <property type="match status" value="1"/>
</dbReference>
<evidence type="ECO:0000313" key="13">
    <source>
        <dbReference type="Ensembl" id="ENSCCRP00000141681.1"/>
    </source>
</evidence>
<comment type="subcellular location">
    <subcellularLocation>
        <location evidence="1">Nucleus</location>
    </subcellularLocation>
</comment>
<proteinExistence type="inferred from homology"/>
<keyword evidence="3" id="KW-0479">Metal-binding</keyword>
<keyword evidence="8" id="KW-0238">DNA-binding</keyword>
<feature type="domain" description="C2H2-type" evidence="12">
    <location>
        <begin position="165"/>
        <end position="195"/>
    </location>
</feature>
<comment type="similarity">
    <text evidence="2">Belongs to the krueppel C2H2-type zinc-finger protein family.</text>
</comment>
<dbReference type="GeneTree" id="ENSGT01150000286959"/>
<dbReference type="Pfam" id="PF13894">
    <property type="entry name" value="zf-C2H2_4"/>
    <property type="match status" value="1"/>
</dbReference>
<dbReference type="InterPro" id="IPR013087">
    <property type="entry name" value="Znf_C2H2_type"/>
</dbReference>
<dbReference type="GO" id="GO:0005634">
    <property type="term" value="C:nucleus"/>
    <property type="evidence" value="ECO:0007669"/>
    <property type="project" value="UniProtKB-SubCell"/>
</dbReference>
<dbReference type="PROSITE" id="PS00028">
    <property type="entry name" value="ZINC_FINGER_C2H2_1"/>
    <property type="match status" value="2"/>
</dbReference>
<dbReference type="GO" id="GO:0008270">
    <property type="term" value="F:zinc ion binding"/>
    <property type="evidence" value="ECO:0007669"/>
    <property type="project" value="UniProtKB-KW"/>
</dbReference>
<keyword evidence="9" id="KW-0804">Transcription</keyword>
<keyword evidence="10" id="KW-0539">Nucleus</keyword>
<evidence type="ECO:0000256" key="9">
    <source>
        <dbReference type="ARBA" id="ARBA00023163"/>
    </source>
</evidence>
<evidence type="ECO:0000256" key="6">
    <source>
        <dbReference type="ARBA" id="ARBA00022833"/>
    </source>
</evidence>
<dbReference type="InterPro" id="IPR036236">
    <property type="entry name" value="Znf_C2H2_sf"/>
</dbReference>
<keyword evidence="5 11" id="KW-0863">Zinc-finger</keyword>
<feature type="domain" description="C2H2-type" evidence="12">
    <location>
        <begin position="109"/>
        <end position="136"/>
    </location>
</feature>
<evidence type="ECO:0000256" key="8">
    <source>
        <dbReference type="ARBA" id="ARBA00023125"/>
    </source>
</evidence>
<evidence type="ECO:0000256" key="11">
    <source>
        <dbReference type="PROSITE-ProRule" id="PRU00042"/>
    </source>
</evidence>